<dbReference type="Pfam" id="PF12704">
    <property type="entry name" value="MacB_PCD"/>
    <property type="match status" value="1"/>
</dbReference>
<evidence type="ECO:0000256" key="6">
    <source>
        <dbReference type="SAM" id="Phobius"/>
    </source>
</evidence>
<dbReference type="OrthoDB" id="1451596at2"/>
<keyword evidence="10" id="KW-1185">Reference proteome</keyword>
<gene>
    <name evidence="9" type="ORF">SAMN05660206_10749</name>
</gene>
<feature type="transmembrane region" description="Helical" evidence="6">
    <location>
        <begin position="344"/>
        <end position="365"/>
    </location>
</feature>
<name>A0A1I6TUU7_9SPHI</name>
<protein>
    <submittedName>
        <fullName evidence="9">FtsX-like permease family protein</fullName>
    </submittedName>
</protein>
<keyword evidence="3 6" id="KW-0812">Transmembrane</keyword>
<feature type="transmembrane region" description="Helical" evidence="6">
    <location>
        <begin position="764"/>
        <end position="785"/>
    </location>
</feature>
<accession>A0A1I6TUU7</accession>
<dbReference type="PANTHER" id="PTHR30572">
    <property type="entry name" value="MEMBRANE COMPONENT OF TRANSPORTER-RELATED"/>
    <property type="match status" value="1"/>
</dbReference>
<dbReference type="Pfam" id="PF02687">
    <property type="entry name" value="FtsX"/>
    <property type="match status" value="2"/>
</dbReference>
<feature type="transmembrane region" description="Helical" evidence="6">
    <location>
        <begin position="20"/>
        <end position="40"/>
    </location>
</feature>
<organism evidence="9 10">
    <name type="scientific">Sphingobacterium wenxiniae</name>
    <dbReference type="NCBI Taxonomy" id="683125"/>
    <lineage>
        <taxon>Bacteria</taxon>
        <taxon>Pseudomonadati</taxon>
        <taxon>Bacteroidota</taxon>
        <taxon>Sphingobacteriia</taxon>
        <taxon>Sphingobacteriales</taxon>
        <taxon>Sphingobacteriaceae</taxon>
        <taxon>Sphingobacterium</taxon>
    </lineage>
</organism>
<evidence type="ECO:0000256" key="1">
    <source>
        <dbReference type="ARBA" id="ARBA00004651"/>
    </source>
</evidence>
<dbReference type="PANTHER" id="PTHR30572:SF18">
    <property type="entry name" value="ABC-TYPE MACROLIDE FAMILY EXPORT SYSTEM PERMEASE COMPONENT 2"/>
    <property type="match status" value="1"/>
</dbReference>
<proteinExistence type="predicted"/>
<dbReference type="InterPro" id="IPR003838">
    <property type="entry name" value="ABC3_permease_C"/>
</dbReference>
<evidence type="ECO:0000256" key="3">
    <source>
        <dbReference type="ARBA" id="ARBA00022692"/>
    </source>
</evidence>
<evidence type="ECO:0000313" key="10">
    <source>
        <dbReference type="Proteomes" id="UP000198785"/>
    </source>
</evidence>
<dbReference type="STRING" id="683125.SAMN05660206_10749"/>
<evidence type="ECO:0000256" key="5">
    <source>
        <dbReference type="ARBA" id="ARBA00023136"/>
    </source>
</evidence>
<feature type="transmembrane region" description="Helical" evidence="6">
    <location>
        <begin position="292"/>
        <end position="310"/>
    </location>
</feature>
<dbReference type="InterPro" id="IPR050250">
    <property type="entry name" value="Macrolide_Exporter_MacB"/>
</dbReference>
<comment type="subcellular location">
    <subcellularLocation>
        <location evidence="1">Cell membrane</location>
        <topology evidence="1">Multi-pass membrane protein</topology>
    </subcellularLocation>
</comment>
<evidence type="ECO:0000313" key="9">
    <source>
        <dbReference type="EMBL" id="SFS92757.1"/>
    </source>
</evidence>
<dbReference type="InterPro" id="IPR025857">
    <property type="entry name" value="MacB_PCD"/>
</dbReference>
<dbReference type="GO" id="GO:0005886">
    <property type="term" value="C:plasma membrane"/>
    <property type="evidence" value="ECO:0007669"/>
    <property type="project" value="UniProtKB-SubCell"/>
</dbReference>
<feature type="domain" description="MacB-like periplasmic core" evidence="8">
    <location>
        <begin position="19"/>
        <end position="247"/>
    </location>
</feature>
<feature type="transmembrane region" description="Helical" evidence="6">
    <location>
        <begin position="434"/>
        <end position="453"/>
    </location>
</feature>
<dbReference type="GO" id="GO:0022857">
    <property type="term" value="F:transmembrane transporter activity"/>
    <property type="evidence" value="ECO:0007669"/>
    <property type="project" value="TreeGrafter"/>
</dbReference>
<feature type="domain" description="ABC3 transporter permease C-terminal" evidence="7">
    <location>
        <begin position="293"/>
        <end position="407"/>
    </location>
</feature>
<dbReference type="RefSeq" id="WP_093365862.1">
    <property type="nucleotide sequence ID" value="NZ_FOZZ01000007.1"/>
</dbReference>
<dbReference type="Proteomes" id="UP000198785">
    <property type="component" value="Unassembled WGS sequence"/>
</dbReference>
<evidence type="ECO:0000259" key="8">
    <source>
        <dbReference type="Pfam" id="PF12704"/>
    </source>
</evidence>
<keyword evidence="4 6" id="KW-1133">Transmembrane helix</keyword>
<feature type="transmembrane region" description="Helical" evidence="6">
    <location>
        <begin position="681"/>
        <end position="704"/>
    </location>
</feature>
<keyword evidence="2" id="KW-1003">Cell membrane</keyword>
<feature type="transmembrane region" description="Helical" evidence="6">
    <location>
        <begin position="385"/>
        <end position="413"/>
    </location>
</feature>
<feature type="transmembrane region" description="Helical" evidence="6">
    <location>
        <begin position="725"/>
        <end position="752"/>
    </location>
</feature>
<evidence type="ECO:0000256" key="2">
    <source>
        <dbReference type="ARBA" id="ARBA00022475"/>
    </source>
</evidence>
<dbReference type="EMBL" id="FOZZ01000007">
    <property type="protein sequence ID" value="SFS92757.1"/>
    <property type="molecule type" value="Genomic_DNA"/>
</dbReference>
<dbReference type="AlphaFoldDB" id="A0A1I6TUU7"/>
<evidence type="ECO:0000256" key="4">
    <source>
        <dbReference type="ARBA" id="ARBA00022989"/>
    </source>
</evidence>
<sequence length="804" mass="90336">MKTFFKTAFRHIKKNKLITAINIMSLSIGICATLIIFLMVRYEYSFDKHLPHGDRVYRVVSNGDFKSAAVLVPMIRAIDEEITGLEAVAPLFQIYETKLKIKQAGKDDLKIFPKEKGLIFTDQDYFTIFPHQWLSGHVQNLTQANQIVLSEENFHRYFPGIPVAESVGKTIWYADSIPLQVAGVVAEMKENSDFKYKGYISIATIAASESLKEYHNWDAWSNYNDTYNCLVLLNPGTRPVAVQKSIDGIIRKYKKPVAGAWKDEFLLQPLKDVHFNAEYNYNAVKPATLRNLIFLAIFLLALGAINFINLSTAQSIERAKEIGIRKTLGSNKGSLISQFLMETLIVSGIATVLSILLLPILVHAFEGFLPKGFTVSNIPIGATAAFLLIQLVGVTLLAGFYPAWVMTGYAPVLALKNQVSKNSNLSRSAWVRKALTIFQFTLAQVFLIAVLFVSKQINFATQMDMGFRKDALINFYVPDINRANKGDILKNKLMEIPEIKAVSFGNQSPAFQGMMTSTLQYDASTKEDKNISFDARNGDENYIQVYDIPLVAGRNVRVLDSANYFEALVNEKMLPLLEVNSPEEAIGKTFTDGHYTIVGVMKDFNIGSAHTEIRPTMYWSRKGGYVMHIALDKEHPSTWKTAIAKMEKAFTEIYPESPFEYKFLDETIKGFYQTELKLSKLLNWAVGLSVAIASLGLFGLAMFTANQRTKEIGIRKVLGASVTQIIVMLLKNLVILVLIACIIAIPIAWYFMNKWLEDFVYKTPLSWWVFAIASMSLLTVAILVLSTRTYYAAKANPVDSLRDE</sequence>
<keyword evidence="5 6" id="KW-0472">Membrane</keyword>
<feature type="domain" description="ABC3 transporter permease C-terminal" evidence="7">
    <location>
        <begin position="686"/>
        <end position="797"/>
    </location>
</feature>
<evidence type="ECO:0000259" key="7">
    <source>
        <dbReference type="Pfam" id="PF02687"/>
    </source>
</evidence>
<reference evidence="9 10" key="1">
    <citation type="submission" date="2016-10" db="EMBL/GenBank/DDBJ databases">
        <authorList>
            <person name="de Groot N.N."/>
        </authorList>
    </citation>
    <scope>NUCLEOTIDE SEQUENCE [LARGE SCALE GENOMIC DNA]</scope>
    <source>
        <strain evidence="9 10">DSM 22789</strain>
    </source>
</reference>